<protein>
    <recommendedName>
        <fullName evidence="2">Staygreen protein domain-containing protein</fullName>
    </recommendedName>
</protein>
<sequence>MYGNKCVLGRKYTLTHSDITGELFLTIGKEYAIDRISFIRDEVLGSFRNDCGLYYYAYVLVGDPTEEGREQVRNRIFRKELPGALSAIRVGDTELFQTYPELDDVPIWIYFDSNEEQWEAYEYYGSFREYRNSQHK</sequence>
<dbReference type="AlphaFoldDB" id="A0A845F2L6"/>
<dbReference type="PANTHER" id="PTHR31750">
    <property type="entry name" value="PROTEIN STAY-GREEN 1, CHLOROPLASTIC-RELATED"/>
    <property type="match status" value="1"/>
</dbReference>
<dbReference type="InterPro" id="IPR024438">
    <property type="entry name" value="Staygreen"/>
</dbReference>
<dbReference type="EMBL" id="WMEY01000006">
    <property type="protein sequence ID" value="MYL65282.1"/>
    <property type="molecule type" value="Genomic_DNA"/>
</dbReference>
<gene>
    <name evidence="3" type="ORF">GLW07_18145</name>
</gene>
<evidence type="ECO:0000259" key="2">
    <source>
        <dbReference type="Pfam" id="PF12638"/>
    </source>
</evidence>
<reference evidence="3 4" key="1">
    <citation type="submission" date="2019-11" db="EMBL/GenBank/DDBJ databases">
        <title>Genome sequences of 17 halophilic strains isolated from different environments.</title>
        <authorList>
            <person name="Furrow R.E."/>
        </authorList>
    </citation>
    <scope>NUCLEOTIDE SEQUENCE [LARGE SCALE GENOMIC DNA]</scope>
    <source>
        <strain evidence="3 4">22506_14_FS</strain>
    </source>
</reference>
<accession>A0A845F2L6</accession>
<organism evidence="3 4">
    <name type="scientific">Guptibacillus hwajinpoensis</name>
    <dbReference type="NCBI Taxonomy" id="208199"/>
    <lineage>
        <taxon>Bacteria</taxon>
        <taxon>Bacillati</taxon>
        <taxon>Bacillota</taxon>
        <taxon>Bacilli</taxon>
        <taxon>Bacillales</taxon>
        <taxon>Guptibacillaceae</taxon>
        <taxon>Guptibacillus</taxon>
    </lineage>
</organism>
<evidence type="ECO:0000313" key="3">
    <source>
        <dbReference type="EMBL" id="MYL65282.1"/>
    </source>
</evidence>
<name>A0A845F2L6_9BACL</name>
<feature type="domain" description="Staygreen protein" evidence="2">
    <location>
        <begin position="6"/>
        <end position="130"/>
    </location>
</feature>
<evidence type="ECO:0000313" key="4">
    <source>
        <dbReference type="Proteomes" id="UP000447833"/>
    </source>
</evidence>
<evidence type="ECO:0000256" key="1">
    <source>
        <dbReference type="ARBA" id="ARBA00022946"/>
    </source>
</evidence>
<dbReference type="Proteomes" id="UP000447833">
    <property type="component" value="Unassembled WGS sequence"/>
</dbReference>
<dbReference type="Pfam" id="PF12638">
    <property type="entry name" value="Staygreen"/>
    <property type="match status" value="1"/>
</dbReference>
<keyword evidence="1" id="KW-0809">Transit peptide</keyword>
<comment type="caution">
    <text evidence="3">The sequence shown here is derived from an EMBL/GenBank/DDBJ whole genome shotgun (WGS) entry which is preliminary data.</text>
</comment>
<proteinExistence type="predicted"/>
<dbReference type="PANTHER" id="PTHR31750:SF4">
    <property type="entry name" value="LP06106P"/>
    <property type="match status" value="1"/>
</dbReference>